<keyword evidence="2" id="KW-1185">Reference proteome</keyword>
<accession>A0ABS2SRF9</accession>
<dbReference type="Pfam" id="PF13242">
    <property type="entry name" value="Hydrolase_like"/>
    <property type="match status" value="1"/>
</dbReference>
<dbReference type="SUPFAM" id="SSF56784">
    <property type="entry name" value="HAD-like"/>
    <property type="match status" value="1"/>
</dbReference>
<gene>
    <name evidence="1" type="ORF">JOC54_000078</name>
</gene>
<dbReference type="PANTHER" id="PTHR19288">
    <property type="entry name" value="4-NITROPHENYLPHOSPHATASE-RELATED"/>
    <property type="match status" value="1"/>
</dbReference>
<comment type="caution">
    <text evidence="1">The sequence shown here is derived from an EMBL/GenBank/DDBJ whole genome shotgun (WGS) entry which is preliminary data.</text>
</comment>
<dbReference type="NCBIfam" id="TIGR01460">
    <property type="entry name" value="HAD-SF-IIA"/>
    <property type="match status" value="1"/>
</dbReference>
<protein>
    <submittedName>
        <fullName evidence="1">Arabinose operon protein AraL</fullName>
    </submittedName>
</protein>
<dbReference type="InterPro" id="IPR006357">
    <property type="entry name" value="HAD-SF_hydro_IIA"/>
</dbReference>
<dbReference type="RefSeq" id="WP_204463557.1">
    <property type="nucleotide sequence ID" value="NZ_JAFBCV010000001.1"/>
</dbReference>
<dbReference type="Gene3D" id="3.40.50.1000">
    <property type="entry name" value="HAD superfamily/HAD-like"/>
    <property type="match status" value="2"/>
</dbReference>
<dbReference type="PANTHER" id="PTHR19288:SF46">
    <property type="entry name" value="HALOACID DEHALOGENASE-LIKE HYDROLASE DOMAIN-CONTAINING PROTEIN 2"/>
    <property type="match status" value="1"/>
</dbReference>
<dbReference type="InterPro" id="IPR023214">
    <property type="entry name" value="HAD_sf"/>
</dbReference>
<name>A0ABS2SRF9_9BACI</name>
<dbReference type="Pfam" id="PF13344">
    <property type="entry name" value="Hydrolase_6"/>
    <property type="match status" value="1"/>
</dbReference>
<dbReference type="EMBL" id="JAFBCV010000001">
    <property type="protein sequence ID" value="MBM7836847.1"/>
    <property type="molecule type" value="Genomic_DNA"/>
</dbReference>
<evidence type="ECO:0000313" key="1">
    <source>
        <dbReference type="EMBL" id="MBM7836847.1"/>
    </source>
</evidence>
<organism evidence="1 2">
    <name type="scientific">Shouchella xiaoxiensis</name>
    <dbReference type="NCBI Taxonomy" id="766895"/>
    <lineage>
        <taxon>Bacteria</taxon>
        <taxon>Bacillati</taxon>
        <taxon>Bacillota</taxon>
        <taxon>Bacilli</taxon>
        <taxon>Bacillales</taxon>
        <taxon>Bacillaceae</taxon>
        <taxon>Shouchella</taxon>
    </lineage>
</organism>
<proteinExistence type="predicted"/>
<evidence type="ECO:0000313" key="2">
    <source>
        <dbReference type="Proteomes" id="UP001179280"/>
    </source>
</evidence>
<reference evidence="1" key="1">
    <citation type="submission" date="2021-01" db="EMBL/GenBank/DDBJ databases">
        <title>Genomic Encyclopedia of Type Strains, Phase IV (KMG-IV): sequencing the most valuable type-strain genomes for metagenomic binning, comparative biology and taxonomic classification.</title>
        <authorList>
            <person name="Goeker M."/>
        </authorList>
    </citation>
    <scope>NUCLEOTIDE SEQUENCE</scope>
    <source>
        <strain evidence="1">DSM 21943</strain>
    </source>
</reference>
<sequence length="262" mass="28129">MLKDIEAVLFDIDGTIFQGDRLIEGAKETIDALQAKGINIAYVSNRGNVSQQEGCNKLRLHGIKADPASLILSSTVTAFFIKKHYPQAAVWILGNKGLGEEMPRHGVLLAKKPEEADFVVITLHDEITYSELNDAFKATSMGARLIATNADKTYPNEDGAAIDVAGFIGAIEAATGRKTELVIGKPSCFMAEAALSYLQTSPASCLIVGDSLESDIGLGRMQGMKTALVLTGNASKGEAESLPARRRPDFILSSIAELRRYV</sequence>
<dbReference type="Proteomes" id="UP001179280">
    <property type="component" value="Unassembled WGS sequence"/>
</dbReference>
<dbReference type="InterPro" id="IPR036412">
    <property type="entry name" value="HAD-like_sf"/>
</dbReference>